<dbReference type="GeneID" id="4393114"/>
<dbReference type="OMA" id="IFARICT"/>
<dbReference type="InParanoid" id="Q2GZA7"/>
<dbReference type="PANTHER" id="PTHR12197">
    <property type="entry name" value="HISTONE-LYSINE N-METHYLTRANSFERASE SMYD"/>
    <property type="match status" value="1"/>
</dbReference>
<sequence length="415" mass="46349">MTINTSNNIGDDFEPSRRECIHEDERLCKWNLKRLVSSFPLEIRSSTICKGSGLFTDAAIPVGCEIYHVIPTMDNITADNLSFCSYCLKDTQEVLGGPSKADEETKACSRCKVARYCSKFVRRLEKKYRWWCRGGSSQRFVFVRLSRLPAGEEITICYVDPALTLTARKAFLQREYFFDCSCNRCKVERRECLSLLQGTEKLSTLPQYQQDIVQLISAAVKAAKYTGVFPDYEDPAAVETRLRTITVNAFPPGKNWPEHMEPLPSARLSLAMLYLEKGQPVPALRNALKAQLLNSRRGGREWVNDMMDVITILIVAASLPPESSAFMDKKFPPSTDIHNVTLGYFIAAADQASGVFGAEAEYAKGISHMTSVMAAQKGPPVPGSKEFIEAFVSAQRKLLEWAGIPEENAVVIRGM</sequence>
<dbReference type="STRING" id="306901.Q2GZA7"/>
<dbReference type="AlphaFoldDB" id="Q2GZA7"/>
<dbReference type="PANTHER" id="PTHR12197:SF251">
    <property type="entry name" value="EG:BACR7C10.4 PROTEIN"/>
    <property type="match status" value="1"/>
</dbReference>
<evidence type="ECO:0000313" key="2">
    <source>
        <dbReference type="EMBL" id="EAQ88520.1"/>
    </source>
</evidence>
<evidence type="ECO:0000313" key="3">
    <source>
        <dbReference type="Proteomes" id="UP000001056"/>
    </source>
</evidence>
<dbReference type="VEuPathDB" id="FungiDB:CHGG_05139"/>
<dbReference type="EMBL" id="CH408032">
    <property type="protein sequence ID" value="EAQ88520.1"/>
    <property type="molecule type" value="Genomic_DNA"/>
</dbReference>
<dbReference type="RefSeq" id="XP_001224353.1">
    <property type="nucleotide sequence ID" value="XM_001224352.1"/>
</dbReference>
<evidence type="ECO:0000259" key="1">
    <source>
        <dbReference type="PROSITE" id="PS50280"/>
    </source>
</evidence>
<reference evidence="3" key="1">
    <citation type="journal article" date="2015" name="Genome Announc.">
        <title>Draft genome sequence of the cellulolytic fungus Chaetomium globosum.</title>
        <authorList>
            <person name="Cuomo C.A."/>
            <person name="Untereiner W.A."/>
            <person name="Ma L.-J."/>
            <person name="Grabherr M."/>
            <person name="Birren B.W."/>
        </authorList>
    </citation>
    <scope>NUCLEOTIDE SEQUENCE [LARGE SCALE GENOMIC DNA]</scope>
    <source>
        <strain evidence="3">ATCC 6205 / CBS 148.51 / DSM 1962 / NBRC 6347 / NRRL 1970</strain>
    </source>
</reference>
<accession>Q2GZA7</accession>
<dbReference type="GO" id="GO:0005634">
    <property type="term" value="C:nucleus"/>
    <property type="evidence" value="ECO:0007669"/>
    <property type="project" value="TreeGrafter"/>
</dbReference>
<keyword evidence="3" id="KW-1185">Reference proteome</keyword>
<dbReference type="InterPro" id="IPR050869">
    <property type="entry name" value="H3K4_H4K5_MeTrfase"/>
</dbReference>
<dbReference type="Gene3D" id="2.170.270.10">
    <property type="entry name" value="SET domain"/>
    <property type="match status" value="1"/>
</dbReference>
<proteinExistence type="predicted"/>
<dbReference type="HOGENOM" id="CLU_041700_1_0_1"/>
<protein>
    <recommendedName>
        <fullName evidence="1">SET domain-containing protein</fullName>
    </recommendedName>
</protein>
<dbReference type="OrthoDB" id="5945798at2759"/>
<dbReference type="PROSITE" id="PS50280">
    <property type="entry name" value="SET"/>
    <property type="match status" value="1"/>
</dbReference>
<dbReference type="Proteomes" id="UP000001056">
    <property type="component" value="Unassembled WGS sequence"/>
</dbReference>
<dbReference type="SUPFAM" id="SSF82199">
    <property type="entry name" value="SET domain"/>
    <property type="match status" value="1"/>
</dbReference>
<name>Q2GZA7_CHAGB</name>
<gene>
    <name evidence="2" type="ORF">CHGG_05139</name>
</gene>
<dbReference type="InterPro" id="IPR046341">
    <property type="entry name" value="SET_dom_sf"/>
</dbReference>
<feature type="domain" description="SET" evidence="1">
    <location>
        <begin position="39"/>
        <end position="159"/>
    </location>
</feature>
<organism evidence="2 3">
    <name type="scientific">Chaetomium globosum (strain ATCC 6205 / CBS 148.51 / DSM 1962 / NBRC 6347 / NRRL 1970)</name>
    <name type="common">Soil fungus</name>
    <dbReference type="NCBI Taxonomy" id="306901"/>
    <lineage>
        <taxon>Eukaryota</taxon>
        <taxon>Fungi</taxon>
        <taxon>Dikarya</taxon>
        <taxon>Ascomycota</taxon>
        <taxon>Pezizomycotina</taxon>
        <taxon>Sordariomycetes</taxon>
        <taxon>Sordariomycetidae</taxon>
        <taxon>Sordariales</taxon>
        <taxon>Chaetomiaceae</taxon>
        <taxon>Chaetomium</taxon>
    </lineage>
</organism>
<dbReference type="eggNOG" id="KOG2084">
    <property type="taxonomic scope" value="Eukaryota"/>
</dbReference>
<dbReference type="InterPro" id="IPR001214">
    <property type="entry name" value="SET_dom"/>
</dbReference>